<dbReference type="RefSeq" id="WP_002654975.1">
    <property type="nucleotide sequence ID" value="NZ_CH672377.1"/>
</dbReference>
<dbReference type="PANTHER" id="PTHR42926:SF1">
    <property type="entry name" value="CIRCADIAN CLOCK OSCILLATOR PROTEIN KAIC 1"/>
    <property type="match status" value="1"/>
</dbReference>
<dbReference type="eggNOG" id="COG0467">
    <property type="taxonomic scope" value="Bacteria"/>
</dbReference>
<dbReference type="SUPFAM" id="SSF52540">
    <property type="entry name" value="P-loop containing nucleoside triphosphate hydrolases"/>
    <property type="match status" value="1"/>
</dbReference>
<evidence type="ECO:0000313" key="2">
    <source>
        <dbReference type="EMBL" id="EAQ78400.1"/>
    </source>
</evidence>
<dbReference type="EMBL" id="AANZ01000021">
    <property type="protein sequence ID" value="EAQ78400.1"/>
    <property type="molecule type" value="Genomic_DNA"/>
</dbReference>
<organism evidence="2 3">
    <name type="scientific">Blastopirellula marina DSM 3645</name>
    <dbReference type="NCBI Taxonomy" id="314230"/>
    <lineage>
        <taxon>Bacteria</taxon>
        <taxon>Pseudomonadati</taxon>
        <taxon>Planctomycetota</taxon>
        <taxon>Planctomycetia</taxon>
        <taxon>Pirellulales</taxon>
        <taxon>Pirellulaceae</taxon>
        <taxon>Blastopirellula</taxon>
    </lineage>
</organism>
<dbReference type="PANTHER" id="PTHR42926">
    <property type="match status" value="1"/>
</dbReference>
<dbReference type="InterPro" id="IPR051347">
    <property type="entry name" value="Circadian_clock_KaiC-rel"/>
</dbReference>
<name>A3ZYF2_9BACT</name>
<protein>
    <recommendedName>
        <fullName evidence="1">KaiC-like domain-containing protein</fullName>
    </recommendedName>
</protein>
<accession>A3ZYF2</accession>
<dbReference type="Gene3D" id="3.40.50.300">
    <property type="entry name" value="P-loop containing nucleotide triphosphate hydrolases"/>
    <property type="match status" value="1"/>
</dbReference>
<evidence type="ECO:0000259" key="1">
    <source>
        <dbReference type="Pfam" id="PF06745"/>
    </source>
</evidence>
<dbReference type="STRING" id="314230.DSM3645_06906"/>
<evidence type="ECO:0000313" key="3">
    <source>
        <dbReference type="Proteomes" id="UP000004358"/>
    </source>
</evidence>
<dbReference type="InterPro" id="IPR014774">
    <property type="entry name" value="KaiC-like_dom"/>
</dbReference>
<proteinExistence type="predicted"/>
<dbReference type="OrthoDB" id="248166at2"/>
<dbReference type="HOGENOM" id="CLU_949483_0_0_0"/>
<feature type="domain" description="KaiC-like" evidence="1">
    <location>
        <begin position="7"/>
        <end position="99"/>
    </location>
</feature>
<dbReference type="InterPro" id="IPR027417">
    <property type="entry name" value="P-loop_NTPase"/>
</dbReference>
<dbReference type="Proteomes" id="UP000004358">
    <property type="component" value="Unassembled WGS sequence"/>
</dbReference>
<sequence>MMQRQTTGAPGLDELLGGGLVPGTLTVVVGATGIGKTQLGVHFAHAGVKTEGNSGVFFDMSSRGDSQNHAAYAQRMVDWKLTRCDSQAKPNLDDFFAAEADYGNFLHVFDYAGKRVTKRDLDWDAWHEWQGELNVKLATTIGFLYGNLCRGSRRVVIDGIEPVDTPSESIQFNLFEYVYHQILRKDPMWVARDLFRQKFREHAAEAERQAYDPAQVCCMLLQTSKEAMLDDLISRPLDEGDILSGANTIIYLGKFMDGRKLRRAMYVPKHRGSAVTDEIVPYTIDDAGLHFEG</sequence>
<dbReference type="AlphaFoldDB" id="A3ZYF2"/>
<gene>
    <name evidence="2" type="ORF">DSM3645_06906</name>
</gene>
<reference evidence="2 3" key="1">
    <citation type="submission" date="2006-02" db="EMBL/GenBank/DDBJ databases">
        <authorList>
            <person name="Amann R."/>
            <person name="Ferriera S."/>
            <person name="Johnson J."/>
            <person name="Kravitz S."/>
            <person name="Halpern A."/>
            <person name="Remington K."/>
            <person name="Beeson K."/>
            <person name="Tran B."/>
            <person name="Rogers Y.-H."/>
            <person name="Friedman R."/>
            <person name="Venter J.C."/>
        </authorList>
    </citation>
    <scope>NUCLEOTIDE SEQUENCE [LARGE SCALE GENOMIC DNA]</scope>
    <source>
        <strain evidence="2 3">DSM 3645</strain>
    </source>
</reference>
<comment type="caution">
    <text evidence="2">The sequence shown here is derived from an EMBL/GenBank/DDBJ whole genome shotgun (WGS) entry which is preliminary data.</text>
</comment>
<dbReference type="Pfam" id="PF06745">
    <property type="entry name" value="ATPase"/>
    <property type="match status" value="1"/>
</dbReference>